<dbReference type="AlphaFoldDB" id="A0AAD5RG61"/>
<dbReference type="GO" id="GO:0032040">
    <property type="term" value="C:small-subunit processome"/>
    <property type="evidence" value="ECO:0007669"/>
    <property type="project" value="TreeGrafter"/>
</dbReference>
<protein>
    <submittedName>
        <fullName evidence="2">Uncharacterized protein</fullName>
    </submittedName>
</protein>
<dbReference type="GO" id="GO:0000462">
    <property type="term" value="P:maturation of SSU-rRNA from tricistronic rRNA transcript (SSU-rRNA, 5.8S rRNA, LSU-rRNA)"/>
    <property type="evidence" value="ECO:0007669"/>
    <property type="project" value="InterPro"/>
</dbReference>
<dbReference type="GO" id="GO:0034455">
    <property type="term" value="C:t-UTP complex"/>
    <property type="evidence" value="ECO:0007669"/>
    <property type="project" value="TreeGrafter"/>
</dbReference>
<dbReference type="SMART" id="SM00320">
    <property type="entry name" value="WD40"/>
    <property type="match status" value="5"/>
</dbReference>
<dbReference type="EMBL" id="JAKWBI020000769">
    <property type="protein sequence ID" value="KAJ2892605.1"/>
    <property type="molecule type" value="Genomic_DNA"/>
</dbReference>
<dbReference type="GO" id="GO:0003723">
    <property type="term" value="F:RNA binding"/>
    <property type="evidence" value="ECO:0007669"/>
    <property type="project" value="TreeGrafter"/>
</dbReference>
<name>A0AAD5RG61_9PEZI</name>
<dbReference type="InterPro" id="IPR036322">
    <property type="entry name" value="WD40_repeat_dom_sf"/>
</dbReference>
<dbReference type="SUPFAM" id="SSF50978">
    <property type="entry name" value="WD40 repeat-like"/>
    <property type="match status" value="2"/>
</dbReference>
<dbReference type="InterPro" id="IPR001680">
    <property type="entry name" value="WD40_rpt"/>
</dbReference>
<dbReference type="InterPro" id="IPR015943">
    <property type="entry name" value="WD40/YVTN_repeat-like_dom_sf"/>
</dbReference>
<dbReference type="InterPro" id="IPR046351">
    <property type="entry name" value="UTP4"/>
</dbReference>
<accession>A0AAD5RG61</accession>
<proteinExistence type="predicted"/>
<keyword evidence="3" id="KW-1185">Reference proteome</keyword>
<feature type="region of interest" description="Disordered" evidence="1">
    <location>
        <begin position="581"/>
        <end position="611"/>
    </location>
</feature>
<dbReference type="Pfam" id="PF00400">
    <property type="entry name" value="WD40"/>
    <property type="match status" value="1"/>
</dbReference>
<dbReference type="GO" id="GO:0030686">
    <property type="term" value="C:90S preribosome"/>
    <property type="evidence" value="ECO:0007669"/>
    <property type="project" value="InterPro"/>
</dbReference>
<sequence length="892" mass="99327">MDIHGCRFVPFPPSPINALAFSHNHIEKKGHNIQARLAIGRANGDLEIWNPLDTGRWMQETIIHGGKDRSIDGLVWANDLDEPYGNSHIIYGRSRLFSIGFTSAITEWDLEKRVAKRHASGQHGDIWCFALQPFSPETLSTPFTARTPEDRILVAGTADGSLVAYSVEDDDLRFHKVLVKIPKKKSRILSITFQRRNTVVVGQSGGAVTIYDLRRGSSRKLSLDYKSAGNPSSLIVWAASCLPNARRDIVVGDSSGHLSIFHGKNYTLLQRINGHKQDILSLSVSHDGCSIASGGMDRRTVVYRKSPNDANRWEKSFHNRDHEHDVKAIASFASPKMDVFVTGGSDTAPVVVPFAKAGLEPRRTLSHLPQDVPVATAPEARLVVSWWDREVRIWQLRRSVMENMLQTPSIDGKIEPNHKLLSHILIKGDASITSASISQDGSLLIVATSLETKAFRLKVKADLNGKETIRPSKINIPDALRGGCSKIQISPDGNWVCLVREGRKLYMAKIFRNSETPISIHPKMYRLNRSKRTIPKFIQLGGLGSYDRGITHIAFSPDSRMLATADLAGYIDSWVMKGPDMPNGVHDDTDADSASSASDSDDEATPFDKTWKRNPNGLLIPKLPSPPAVLSFAPIIPSRKALIASKSKSRVNGDAEETSEVSDYILLTVTGSGQTRAFHPNLGKLTDWTRRNPYIRFPEPYTKNRDIAKGVVWQGSRAWIWGVSFLFMIDMSKDFPAPVEETNEKALVKSKKRKRERQQQQQHGAFKPLGSKSVKMSKPGKDGFVKWEEVADKDDEQLAETDEDDDETVGELMALRGRDEDSGKDGNDAPLQAGTMAFWATRKYRPILGLLPIGDDSGKDNDGQMEVVLIERPLWDVGMPDRLFGDEEWERR</sequence>
<organism evidence="2 3">
    <name type="scientific">Zalerion maritima</name>
    <dbReference type="NCBI Taxonomy" id="339359"/>
    <lineage>
        <taxon>Eukaryota</taxon>
        <taxon>Fungi</taxon>
        <taxon>Dikarya</taxon>
        <taxon>Ascomycota</taxon>
        <taxon>Pezizomycotina</taxon>
        <taxon>Sordariomycetes</taxon>
        <taxon>Lulworthiomycetidae</taxon>
        <taxon>Lulworthiales</taxon>
        <taxon>Lulworthiaceae</taxon>
        <taxon>Zalerion</taxon>
    </lineage>
</organism>
<dbReference type="PANTHER" id="PTHR44163:SF1">
    <property type="entry name" value="U3 SMALL NUCLEOLAR RNA-ASSOCIATED PROTEIN 4 HOMOLOG"/>
    <property type="match status" value="1"/>
</dbReference>
<evidence type="ECO:0000256" key="1">
    <source>
        <dbReference type="SAM" id="MobiDB-lite"/>
    </source>
</evidence>
<gene>
    <name evidence="2" type="ORF">MKZ38_009551</name>
</gene>
<comment type="caution">
    <text evidence="2">The sequence shown here is derived from an EMBL/GenBank/DDBJ whole genome shotgun (WGS) entry which is preliminary data.</text>
</comment>
<evidence type="ECO:0000313" key="2">
    <source>
        <dbReference type="EMBL" id="KAJ2892605.1"/>
    </source>
</evidence>
<evidence type="ECO:0000313" key="3">
    <source>
        <dbReference type="Proteomes" id="UP001201980"/>
    </source>
</evidence>
<dbReference type="Proteomes" id="UP001201980">
    <property type="component" value="Unassembled WGS sequence"/>
</dbReference>
<feature type="region of interest" description="Disordered" evidence="1">
    <location>
        <begin position="746"/>
        <end position="778"/>
    </location>
</feature>
<dbReference type="PANTHER" id="PTHR44163">
    <property type="entry name" value="U3 SMALL NUCLEOLAR RNA-ASSOCIATED PROTEIN 4 HOMOLOG"/>
    <property type="match status" value="1"/>
</dbReference>
<reference evidence="2" key="1">
    <citation type="submission" date="2022-07" db="EMBL/GenBank/DDBJ databases">
        <title>Draft genome sequence of Zalerion maritima ATCC 34329, a (micro)plastics degrading marine fungus.</title>
        <authorList>
            <person name="Paco A."/>
            <person name="Goncalves M.F.M."/>
            <person name="Rocha-Santos T.A.P."/>
            <person name="Alves A."/>
        </authorList>
    </citation>
    <scope>NUCLEOTIDE SEQUENCE</scope>
    <source>
        <strain evidence="2">ATCC 34329</strain>
    </source>
</reference>
<dbReference type="Gene3D" id="2.130.10.10">
    <property type="entry name" value="YVTN repeat-like/Quinoprotein amine dehydrogenase"/>
    <property type="match status" value="2"/>
</dbReference>